<accession>F5IU22</accession>
<evidence type="ECO:0000256" key="4">
    <source>
        <dbReference type="ARBA" id="ARBA00022692"/>
    </source>
</evidence>
<dbReference type="AlphaFoldDB" id="F5IU22"/>
<keyword evidence="3" id="KW-1003">Cell membrane</keyword>
<evidence type="ECO:0000313" key="10">
    <source>
        <dbReference type="Proteomes" id="UP000004913"/>
    </source>
</evidence>
<keyword evidence="4 7" id="KW-0812">Transmembrane</keyword>
<feature type="transmembrane region" description="Helical" evidence="7">
    <location>
        <begin position="160"/>
        <end position="179"/>
    </location>
</feature>
<keyword evidence="10" id="KW-1185">Reference proteome</keyword>
<evidence type="ECO:0000259" key="8">
    <source>
        <dbReference type="Pfam" id="PF01757"/>
    </source>
</evidence>
<reference evidence="9 10" key="1">
    <citation type="submission" date="2011-04" db="EMBL/GenBank/DDBJ databases">
        <title>The Genome Sequence of Dysgonomonas gadei ATCC BAA-286.</title>
        <authorList>
            <consortium name="The Broad Institute Genome Sequencing Platform"/>
            <person name="Earl A."/>
            <person name="Ward D."/>
            <person name="Feldgarden M."/>
            <person name="Gevers D."/>
            <person name="Pudlo N."/>
            <person name="Martens E."/>
            <person name="Allen-Vercoe E."/>
            <person name="Young S.K."/>
            <person name="Zeng Q."/>
            <person name="Gargeya S."/>
            <person name="Fitzgerald M."/>
            <person name="Haas B."/>
            <person name="Abouelleil A."/>
            <person name="Alvarado L."/>
            <person name="Arachchi H.M."/>
            <person name="Berlin A."/>
            <person name="Brown A."/>
            <person name="Chapman S.B."/>
            <person name="Chen Z."/>
            <person name="Dunbar C."/>
            <person name="Freedman E."/>
            <person name="Gearin G."/>
            <person name="Gellesch M."/>
            <person name="Goldberg J."/>
            <person name="Griggs A."/>
            <person name="Gujja S."/>
            <person name="Heiman D."/>
            <person name="Howarth C."/>
            <person name="Larson L."/>
            <person name="Lui A."/>
            <person name="MacDonald P.J.P."/>
            <person name="Mehta T."/>
            <person name="Montmayeur A."/>
            <person name="Murphy C."/>
            <person name="Neiman D."/>
            <person name="Pearson M."/>
            <person name="Priest M."/>
            <person name="Roberts A."/>
            <person name="Saif S."/>
            <person name="Shea T."/>
            <person name="Shenoy N."/>
            <person name="Sisk P."/>
            <person name="Stolte C."/>
            <person name="Sykes S."/>
            <person name="Yandava C."/>
            <person name="Wortman J."/>
            <person name="Nusbaum C."/>
            <person name="Birren B."/>
        </authorList>
    </citation>
    <scope>NUCLEOTIDE SEQUENCE [LARGE SCALE GENOMIC DNA]</scope>
    <source>
        <strain evidence="9 10">ATCC BAA-286</strain>
    </source>
</reference>
<evidence type="ECO:0000256" key="3">
    <source>
        <dbReference type="ARBA" id="ARBA00022475"/>
    </source>
</evidence>
<evidence type="ECO:0000256" key="6">
    <source>
        <dbReference type="ARBA" id="ARBA00023136"/>
    </source>
</evidence>
<dbReference type="STRING" id="742766.HMPREF9455_00589"/>
<dbReference type="EMBL" id="ADLV01000008">
    <property type="protein sequence ID" value="EGJ99155.1"/>
    <property type="molecule type" value="Genomic_DNA"/>
</dbReference>
<feature type="transmembrane region" description="Helical" evidence="7">
    <location>
        <begin position="21"/>
        <end position="40"/>
    </location>
</feature>
<dbReference type="Pfam" id="PF01757">
    <property type="entry name" value="Acyl_transf_3"/>
    <property type="match status" value="1"/>
</dbReference>
<keyword evidence="5 7" id="KW-1133">Transmembrane helix</keyword>
<dbReference type="GO" id="GO:0009246">
    <property type="term" value="P:enterobacterial common antigen biosynthetic process"/>
    <property type="evidence" value="ECO:0007669"/>
    <property type="project" value="TreeGrafter"/>
</dbReference>
<evidence type="ECO:0000256" key="2">
    <source>
        <dbReference type="ARBA" id="ARBA00007400"/>
    </source>
</evidence>
<comment type="caution">
    <text evidence="9">The sequence shown here is derived from an EMBL/GenBank/DDBJ whole genome shotgun (WGS) entry which is preliminary data.</text>
</comment>
<proteinExistence type="inferred from homology"/>
<dbReference type="PANTHER" id="PTHR40074:SF2">
    <property type="entry name" value="O-ACETYLTRANSFERASE WECH"/>
    <property type="match status" value="1"/>
</dbReference>
<dbReference type="eggNOG" id="COG1835">
    <property type="taxonomic scope" value="Bacteria"/>
</dbReference>
<evidence type="ECO:0000313" key="9">
    <source>
        <dbReference type="EMBL" id="EGJ99155.1"/>
    </source>
</evidence>
<dbReference type="HOGENOM" id="CLU_054154_0_0_10"/>
<evidence type="ECO:0000256" key="7">
    <source>
        <dbReference type="SAM" id="Phobius"/>
    </source>
</evidence>
<protein>
    <recommendedName>
        <fullName evidence="8">Acyltransferase 3 domain-containing protein</fullName>
    </recommendedName>
</protein>
<dbReference type="Proteomes" id="UP000004913">
    <property type="component" value="Unassembled WGS sequence"/>
</dbReference>
<dbReference type="InterPro" id="IPR002656">
    <property type="entry name" value="Acyl_transf_3_dom"/>
</dbReference>
<feature type="transmembrane region" description="Helical" evidence="7">
    <location>
        <begin position="325"/>
        <end position="348"/>
    </location>
</feature>
<feature type="domain" description="Acyltransferase 3" evidence="8">
    <location>
        <begin position="28"/>
        <end position="344"/>
    </location>
</feature>
<evidence type="ECO:0000256" key="1">
    <source>
        <dbReference type="ARBA" id="ARBA00004651"/>
    </source>
</evidence>
<sequence>MEGKSLNLYMNNKISPYLSQKLRILSLVAILMVIYVHMYYTEGAAYDILRFFETFIGDGLCLVAVPLFYAISGYLFFVKIPDGIRSIFPKMRKRVRTLLTPYFLANTLTLLFYITLNFIALKIPAIDSVLNFRVLDTINKGLIETLTLTYISPPIAFQLWFVRNLMVIILFSPFIYLWLHYTVKAKTKYGLTSYIIIWIFLFLFGAGNGYAVALMWFSLGGFMALSTIEFHWTIRKPDVVFLSVYLCLSVFHALNLFSPIITPWIPLFGIPAIWFIYDRLTRGKLIKNLIPGELCNYTFFVYLIHEPFLNVFKKLPLLISKNEYWMTACYLLIPIIFVIVACIIGHYFKKYIPKFYTIYTGGR</sequence>
<feature type="transmembrane region" description="Helical" evidence="7">
    <location>
        <begin position="55"/>
        <end position="77"/>
    </location>
</feature>
<keyword evidence="6 7" id="KW-0472">Membrane</keyword>
<dbReference type="GO" id="GO:0005886">
    <property type="term" value="C:plasma membrane"/>
    <property type="evidence" value="ECO:0007669"/>
    <property type="project" value="UniProtKB-SubCell"/>
</dbReference>
<feature type="transmembrane region" description="Helical" evidence="7">
    <location>
        <begin position="260"/>
        <end position="277"/>
    </location>
</feature>
<feature type="transmembrane region" description="Helical" evidence="7">
    <location>
        <begin position="98"/>
        <end position="120"/>
    </location>
</feature>
<organism evidence="9 10">
    <name type="scientific">Dysgonomonas gadei ATCC BAA-286</name>
    <dbReference type="NCBI Taxonomy" id="742766"/>
    <lineage>
        <taxon>Bacteria</taxon>
        <taxon>Pseudomonadati</taxon>
        <taxon>Bacteroidota</taxon>
        <taxon>Bacteroidia</taxon>
        <taxon>Bacteroidales</taxon>
        <taxon>Dysgonomonadaceae</taxon>
        <taxon>Dysgonomonas</taxon>
    </lineage>
</organism>
<comment type="similarity">
    <text evidence="2">Belongs to the acyltransferase 3 family.</text>
</comment>
<dbReference type="GO" id="GO:0016413">
    <property type="term" value="F:O-acetyltransferase activity"/>
    <property type="evidence" value="ECO:0007669"/>
    <property type="project" value="TreeGrafter"/>
</dbReference>
<dbReference type="PANTHER" id="PTHR40074">
    <property type="entry name" value="O-ACETYLTRANSFERASE WECH"/>
    <property type="match status" value="1"/>
</dbReference>
<evidence type="ECO:0000256" key="5">
    <source>
        <dbReference type="ARBA" id="ARBA00022989"/>
    </source>
</evidence>
<feature type="transmembrane region" description="Helical" evidence="7">
    <location>
        <begin position="191"/>
        <end position="207"/>
    </location>
</feature>
<name>F5IU22_9BACT</name>
<comment type="subcellular location">
    <subcellularLocation>
        <location evidence="1">Cell membrane</location>
        <topology evidence="1">Multi-pass membrane protein</topology>
    </subcellularLocation>
</comment>
<gene>
    <name evidence="9" type="ORF">HMPREF9455_00589</name>
</gene>
<feature type="transmembrane region" description="Helical" evidence="7">
    <location>
        <begin position="289"/>
        <end position="305"/>
    </location>
</feature>